<feature type="transmembrane region" description="Helical" evidence="10">
    <location>
        <begin position="384"/>
        <end position="403"/>
    </location>
</feature>
<keyword evidence="13" id="KW-1185">Reference proteome</keyword>
<evidence type="ECO:0000313" key="12">
    <source>
        <dbReference type="EMBL" id="KRM94476.1"/>
    </source>
</evidence>
<keyword evidence="7" id="KW-0406">Ion transport</keyword>
<keyword evidence="8 10" id="KW-0472">Membrane</keyword>
<comment type="caution">
    <text evidence="12">The sequence shown here is derived from an EMBL/GenBank/DDBJ whole genome shotgun (WGS) entry which is preliminary data.</text>
</comment>
<keyword evidence="5 10" id="KW-1133">Transmembrane helix</keyword>
<dbReference type="Gene3D" id="6.10.140.1330">
    <property type="match status" value="1"/>
</dbReference>
<dbReference type="GO" id="GO:0098719">
    <property type="term" value="P:sodium ion import across plasma membrane"/>
    <property type="evidence" value="ECO:0007669"/>
    <property type="project" value="TreeGrafter"/>
</dbReference>
<dbReference type="PANTHER" id="PTHR10110:SF86">
    <property type="entry name" value="SODIUM_HYDROGEN EXCHANGER 7"/>
    <property type="match status" value="1"/>
</dbReference>
<comment type="subcellular location">
    <subcellularLocation>
        <location evidence="1">Cell membrane</location>
        <topology evidence="1">Multi-pass membrane protein</topology>
    </subcellularLocation>
</comment>
<sequence>MVAAVAANIIYTEWPKVPLAFYQIGAGLLLSFLPLFHHYVLYPEMFMLIIIAPLLFSDGQATNFRNLQRSVSQILSLSVGLALVTAIGIGLLTHLIYPTLPLALTFALAAIITPTDSVALGSITSDLEMPGGINSALENESLFNDASGIVIFDLALVAFSTGNFSLTNGLKSFVVSFIGGLVIGGLLGYFFTEVQSWFIKQSMDTTSVIVPFSIMTPFAIYLVAEAFGCSGILADVAAGIVFGIARNRLRLTSTNVQVVSNATWSILVNILNGFVFVLLGVTLPTVITNMTNYSSTQIGLLVLLAILLYIVMVAIRYVWVMLGGGKIRYPHSQNQHNRNLRSRPNSKDSFIMAVSGIHGTITLSMALSIPLTLSGHLFPFRNELIFLAALVILLSLLIPTIVLPRLLPTITKLDQNSIATYRNQMVDYSIQRLKNNTSANPRDRDYVIDTLVSQKGQQVDRKQVMLLMRQTVQVVQQTLTDLSNQGKINNKVANIIAQRASMSTDRRFSNYLRFLLRRFSRKSRQNRQKFRERKQNFLEYSKTEEGKKTIADFQNQMKLAEDATFKSVSKFLAQTETKENSGAVAFIRRFYNVQHERISNSDADNDRRIQLFIAALQDEYSFVANQYAQKKITKEQADQLNQSISTDQLIYMQNISGAGE</sequence>
<protein>
    <submittedName>
        <fullName evidence="12">Na+ H+ antiporter</fullName>
    </submittedName>
</protein>
<keyword evidence="3" id="KW-1003">Cell membrane</keyword>
<feature type="domain" description="Cation/H+ exchanger transmembrane" evidence="11">
    <location>
        <begin position="7"/>
        <end position="407"/>
    </location>
</feature>
<keyword evidence="9" id="KW-0739">Sodium transport</keyword>
<evidence type="ECO:0000256" key="3">
    <source>
        <dbReference type="ARBA" id="ARBA00022475"/>
    </source>
</evidence>
<feature type="transmembrane region" description="Helical" evidence="10">
    <location>
        <begin position="173"/>
        <end position="192"/>
    </location>
</feature>
<dbReference type="GO" id="GO:0005886">
    <property type="term" value="C:plasma membrane"/>
    <property type="evidence" value="ECO:0007669"/>
    <property type="project" value="UniProtKB-SubCell"/>
</dbReference>
<accession>A0A0R2D2V5</accession>
<dbReference type="GO" id="GO:0015385">
    <property type="term" value="F:sodium:proton antiporter activity"/>
    <property type="evidence" value="ECO:0007669"/>
    <property type="project" value="InterPro"/>
</dbReference>
<feature type="transmembrane region" description="Helical" evidence="10">
    <location>
        <begin position="146"/>
        <end position="166"/>
    </location>
</feature>
<name>A0A0R2D2V5_9LACO</name>
<evidence type="ECO:0000256" key="2">
    <source>
        <dbReference type="ARBA" id="ARBA00022448"/>
    </source>
</evidence>
<dbReference type="PATRIC" id="fig|1423802.4.peg.1451"/>
<keyword evidence="4 10" id="KW-0812">Transmembrane</keyword>
<feature type="transmembrane region" description="Helical" evidence="10">
    <location>
        <begin position="350"/>
        <end position="372"/>
    </location>
</feature>
<feature type="transmembrane region" description="Helical" evidence="10">
    <location>
        <begin position="298"/>
        <end position="319"/>
    </location>
</feature>
<dbReference type="GO" id="GO:0051453">
    <property type="term" value="P:regulation of intracellular pH"/>
    <property type="evidence" value="ECO:0007669"/>
    <property type="project" value="TreeGrafter"/>
</dbReference>
<evidence type="ECO:0000256" key="9">
    <source>
        <dbReference type="ARBA" id="ARBA00023201"/>
    </source>
</evidence>
<evidence type="ECO:0000256" key="8">
    <source>
        <dbReference type="ARBA" id="ARBA00023136"/>
    </source>
</evidence>
<dbReference type="InterPro" id="IPR006153">
    <property type="entry name" value="Cation/H_exchanger_TM"/>
</dbReference>
<feature type="transmembrane region" description="Helical" evidence="10">
    <location>
        <begin position="74"/>
        <end position="97"/>
    </location>
</feature>
<evidence type="ECO:0000256" key="5">
    <source>
        <dbReference type="ARBA" id="ARBA00022989"/>
    </source>
</evidence>
<keyword evidence="6" id="KW-0915">Sodium</keyword>
<dbReference type="Pfam" id="PF00999">
    <property type="entry name" value="Na_H_Exchanger"/>
    <property type="match status" value="1"/>
</dbReference>
<dbReference type="GO" id="GO:0015386">
    <property type="term" value="F:potassium:proton antiporter activity"/>
    <property type="evidence" value="ECO:0007669"/>
    <property type="project" value="TreeGrafter"/>
</dbReference>
<feature type="transmembrane region" description="Helical" evidence="10">
    <location>
        <begin position="266"/>
        <end position="286"/>
    </location>
</feature>
<feature type="transmembrane region" description="Helical" evidence="10">
    <location>
        <begin position="212"/>
        <end position="245"/>
    </location>
</feature>
<evidence type="ECO:0000256" key="6">
    <source>
        <dbReference type="ARBA" id="ARBA00023053"/>
    </source>
</evidence>
<evidence type="ECO:0000256" key="1">
    <source>
        <dbReference type="ARBA" id="ARBA00004651"/>
    </source>
</evidence>
<dbReference type="PANTHER" id="PTHR10110">
    <property type="entry name" value="SODIUM/HYDROGEN EXCHANGER"/>
    <property type="match status" value="1"/>
</dbReference>
<gene>
    <name evidence="12" type="ORF">FC56_GL001433</name>
</gene>
<dbReference type="EMBL" id="AYZR01000004">
    <property type="protein sequence ID" value="KRM94476.1"/>
    <property type="molecule type" value="Genomic_DNA"/>
</dbReference>
<dbReference type="InterPro" id="IPR018422">
    <property type="entry name" value="Cation/H_exchanger_CPA1"/>
</dbReference>
<evidence type="ECO:0000313" key="13">
    <source>
        <dbReference type="Proteomes" id="UP000051256"/>
    </source>
</evidence>
<evidence type="ECO:0000256" key="10">
    <source>
        <dbReference type="SAM" id="Phobius"/>
    </source>
</evidence>
<organism evidence="12 13">
    <name type="scientific">Lentilactobacillus senioris DSM 24302 = JCM 17472</name>
    <dbReference type="NCBI Taxonomy" id="1423802"/>
    <lineage>
        <taxon>Bacteria</taxon>
        <taxon>Bacillati</taxon>
        <taxon>Bacillota</taxon>
        <taxon>Bacilli</taxon>
        <taxon>Lactobacillales</taxon>
        <taxon>Lactobacillaceae</taxon>
        <taxon>Lentilactobacillus</taxon>
    </lineage>
</organism>
<evidence type="ECO:0000256" key="7">
    <source>
        <dbReference type="ARBA" id="ARBA00023065"/>
    </source>
</evidence>
<reference evidence="12 13" key="1">
    <citation type="journal article" date="2015" name="Genome Announc.">
        <title>Expanding the biotechnology potential of lactobacilli through comparative genomics of 213 strains and associated genera.</title>
        <authorList>
            <person name="Sun Z."/>
            <person name="Harris H.M."/>
            <person name="McCann A."/>
            <person name="Guo C."/>
            <person name="Argimon S."/>
            <person name="Zhang W."/>
            <person name="Yang X."/>
            <person name="Jeffery I.B."/>
            <person name="Cooney J.C."/>
            <person name="Kagawa T.F."/>
            <person name="Liu W."/>
            <person name="Song Y."/>
            <person name="Salvetti E."/>
            <person name="Wrobel A."/>
            <person name="Rasinkangas P."/>
            <person name="Parkhill J."/>
            <person name="Rea M.C."/>
            <person name="O'Sullivan O."/>
            <person name="Ritari J."/>
            <person name="Douillard F.P."/>
            <person name="Paul Ross R."/>
            <person name="Yang R."/>
            <person name="Briner A.E."/>
            <person name="Felis G.E."/>
            <person name="de Vos W.M."/>
            <person name="Barrangou R."/>
            <person name="Klaenhammer T.R."/>
            <person name="Caufield P.W."/>
            <person name="Cui Y."/>
            <person name="Zhang H."/>
            <person name="O'Toole P.W."/>
        </authorList>
    </citation>
    <scope>NUCLEOTIDE SEQUENCE [LARGE SCALE GENOMIC DNA]</scope>
    <source>
        <strain evidence="12 13">DSM 24302</strain>
    </source>
</reference>
<dbReference type="STRING" id="1423802.FC56_GL001433"/>
<feature type="transmembrane region" description="Helical" evidence="10">
    <location>
        <begin position="19"/>
        <end position="39"/>
    </location>
</feature>
<dbReference type="Proteomes" id="UP000051256">
    <property type="component" value="Unassembled WGS sequence"/>
</dbReference>
<evidence type="ECO:0000256" key="4">
    <source>
        <dbReference type="ARBA" id="ARBA00022692"/>
    </source>
</evidence>
<evidence type="ECO:0000259" key="11">
    <source>
        <dbReference type="Pfam" id="PF00999"/>
    </source>
</evidence>
<keyword evidence="2" id="KW-0813">Transport</keyword>
<proteinExistence type="predicted"/>
<dbReference type="AlphaFoldDB" id="A0A0R2D2V5"/>